<protein>
    <recommendedName>
        <fullName evidence="3">Serine protease</fullName>
    </recommendedName>
</protein>
<dbReference type="EMBL" id="JASWJB010000098">
    <property type="protein sequence ID" value="KAK2598147.1"/>
    <property type="molecule type" value="Genomic_DNA"/>
</dbReference>
<dbReference type="Gene3D" id="2.40.10.10">
    <property type="entry name" value="Trypsin-like serine proteases"/>
    <property type="match status" value="2"/>
</dbReference>
<dbReference type="GO" id="GO:0006508">
    <property type="term" value="P:proteolysis"/>
    <property type="evidence" value="ECO:0007669"/>
    <property type="project" value="InterPro"/>
</dbReference>
<accession>A0AAJ0FYW3</accession>
<evidence type="ECO:0000313" key="1">
    <source>
        <dbReference type="EMBL" id="KAK2598147.1"/>
    </source>
</evidence>
<comment type="caution">
    <text evidence="1">The sequence shown here is derived from an EMBL/GenBank/DDBJ whole genome shotgun (WGS) entry which is preliminary data.</text>
</comment>
<reference evidence="1" key="1">
    <citation type="submission" date="2023-06" db="EMBL/GenBank/DDBJ databases">
        <title>Conoideocrella luteorostrata (Hypocreales: Clavicipitaceae), a potential biocontrol fungus for elongate hemlock scale in United States Christmas tree production areas.</title>
        <authorList>
            <person name="Barrett H."/>
            <person name="Lovett B."/>
            <person name="Macias A.M."/>
            <person name="Stajich J.E."/>
            <person name="Kasson M.T."/>
        </authorList>
    </citation>
    <scope>NUCLEOTIDE SEQUENCE</scope>
    <source>
        <strain evidence="1">ARSEF 14590</strain>
    </source>
</reference>
<dbReference type="InterPro" id="IPR043504">
    <property type="entry name" value="Peptidase_S1_PA_chymotrypsin"/>
</dbReference>
<keyword evidence="2" id="KW-1185">Reference proteome</keyword>
<dbReference type="AlphaFoldDB" id="A0AAJ0FYW3"/>
<dbReference type="InterPro" id="IPR018114">
    <property type="entry name" value="TRYPSIN_HIS"/>
</dbReference>
<organism evidence="1 2">
    <name type="scientific">Conoideocrella luteorostrata</name>
    <dbReference type="NCBI Taxonomy" id="1105319"/>
    <lineage>
        <taxon>Eukaryota</taxon>
        <taxon>Fungi</taxon>
        <taxon>Dikarya</taxon>
        <taxon>Ascomycota</taxon>
        <taxon>Pezizomycotina</taxon>
        <taxon>Sordariomycetes</taxon>
        <taxon>Hypocreomycetidae</taxon>
        <taxon>Hypocreales</taxon>
        <taxon>Clavicipitaceae</taxon>
        <taxon>Conoideocrella</taxon>
    </lineage>
</organism>
<evidence type="ECO:0000313" key="2">
    <source>
        <dbReference type="Proteomes" id="UP001251528"/>
    </source>
</evidence>
<dbReference type="InterPro" id="IPR009003">
    <property type="entry name" value="Peptidase_S1_PA"/>
</dbReference>
<evidence type="ECO:0008006" key="3">
    <source>
        <dbReference type="Google" id="ProtNLM"/>
    </source>
</evidence>
<gene>
    <name evidence="1" type="ORF">QQS21_005698</name>
</gene>
<dbReference type="GO" id="GO:0004252">
    <property type="term" value="F:serine-type endopeptidase activity"/>
    <property type="evidence" value="ECO:0007669"/>
    <property type="project" value="InterPro"/>
</dbReference>
<dbReference type="PROSITE" id="PS00134">
    <property type="entry name" value="TRYPSIN_HIS"/>
    <property type="match status" value="1"/>
</dbReference>
<name>A0AAJ0FYW3_9HYPO</name>
<dbReference type="SUPFAM" id="SSF50494">
    <property type="entry name" value="Trypsin-like serine proteases"/>
    <property type="match status" value="1"/>
</dbReference>
<dbReference type="Proteomes" id="UP001251528">
    <property type="component" value="Unassembled WGS sequence"/>
</dbReference>
<sequence length="345" mass="37651">MRHTVYFVVGFAVTAATYPYNVIKNPVAEDGVSVVQQAMVTGKVADQQVRAYWTPERIASIDHDPITSKPLEPIPVDDRHNGAEYEGGGAIPKTVGRLLYTIHLKNGTTLDNSCTATLLRSANRATAVTAGHCVKAGVDEYSKELGWHSNIFFIPGFRDGTGETNFTVNTAFISSLWDHGQLRERFSDDRAFMVLNPDPTWGKTAGELLGEGQHIKFESTQSHSTMRYNMGYPRYAEKGSKTPRYGSPAFTGLRLAACFGDPVDWWRFDARLSGFSCLMGGGSSGGPHLAEFDLQRGIGTVVAVNSISDTPGQNSTQSYEYGAAVNDQFSKTLYEAAGAIHPRLH</sequence>
<proteinExistence type="predicted"/>